<sequence length="110" mass="13402">MVGMIYDMDNRRYAYEYELNEWKRDYHDTDGEVMDDQQLYWHVPSLFDDGDWIEDDEDSINAWLDETYGAGHTITYGEAVSELKEYQPDATKEYWEWPMEDFHSDYEEEL</sequence>
<proteinExistence type="predicted"/>
<name>A0ABR5PFX4_9LACO</name>
<accession>A0ABR5PFX4</accession>
<comment type="caution">
    <text evidence="1">The sequence shown here is derived from an EMBL/GenBank/DDBJ whole genome shotgun (WGS) entry which is preliminary data.</text>
</comment>
<dbReference type="Proteomes" id="UP000051977">
    <property type="component" value="Unassembled WGS sequence"/>
</dbReference>
<reference evidence="1 2" key="1">
    <citation type="journal article" date="2015" name="Genome Announc.">
        <title>Expanding the biotechnology potential of lactobacilli through comparative genomics of 213 strains and associated genera.</title>
        <authorList>
            <person name="Sun Z."/>
            <person name="Harris H.M."/>
            <person name="McCann A."/>
            <person name="Guo C."/>
            <person name="Argimon S."/>
            <person name="Zhang W."/>
            <person name="Yang X."/>
            <person name="Jeffery I.B."/>
            <person name="Cooney J.C."/>
            <person name="Kagawa T.F."/>
            <person name="Liu W."/>
            <person name="Song Y."/>
            <person name="Salvetti E."/>
            <person name="Wrobel A."/>
            <person name="Rasinkangas P."/>
            <person name="Parkhill J."/>
            <person name="Rea M.C."/>
            <person name="O'Sullivan O."/>
            <person name="Ritari J."/>
            <person name="Douillard F.P."/>
            <person name="Paul Ross R."/>
            <person name="Yang R."/>
            <person name="Briner A.E."/>
            <person name="Felis G.E."/>
            <person name="de Vos W.M."/>
            <person name="Barrangou R."/>
            <person name="Klaenhammer T.R."/>
            <person name="Caufield P.W."/>
            <person name="Cui Y."/>
            <person name="Zhang H."/>
            <person name="O'Toole P.W."/>
        </authorList>
    </citation>
    <scope>NUCLEOTIDE SEQUENCE [LARGE SCALE GENOMIC DNA]</scope>
    <source>
        <strain evidence="1 2">DSM 19907</strain>
    </source>
</reference>
<evidence type="ECO:0000313" key="2">
    <source>
        <dbReference type="Proteomes" id="UP000051977"/>
    </source>
</evidence>
<protein>
    <submittedName>
        <fullName evidence="1">Uncharacterized protein</fullName>
    </submittedName>
</protein>
<keyword evidence="2" id="KW-1185">Reference proteome</keyword>
<gene>
    <name evidence="1" type="ORF">FD12_GL001579</name>
</gene>
<evidence type="ECO:0000313" key="1">
    <source>
        <dbReference type="EMBL" id="KRL17652.1"/>
    </source>
</evidence>
<dbReference type="EMBL" id="AZEI01000021">
    <property type="protein sequence ID" value="KRL17652.1"/>
    <property type="molecule type" value="Genomic_DNA"/>
</dbReference>
<organism evidence="1 2">
    <name type="scientific">Lentilactobacillus rapi DSM 19907 = JCM 15042</name>
    <dbReference type="NCBI Taxonomy" id="1423795"/>
    <lineage>
        <taxon>Bacteria</taxon>
        <taxon>Bacillati</taxon>
        <taxon>Bacillota</taxon>
        <taxon>Bacilli</taxon>
        <taxon>Lactobacillales</taxon>
        <taxon>Lactobacillaceae</taxon>
        <taxon>Lentilactobacillus</taxon>
    </lineage>
</organism>